<dbReference type="PANTHER" id="PTHR36221:SF1">
    <property type="entry name" value="DUF742 DOMAIN-CONTAINING PROTEIN"/>
    <property type="match status" value="1"/>
</dbReference>
<dbReference type="Pfam" id="PF05331">
    <property type="entry name" value="DUF742"/>
    <property type="match status" value="1"/>
</dbReference>
<proteinExistence type="predicted"/>
<reference evidence="1 2" key="3">
    <citation type="journal article" date="2011" name="Nat. Chem. Biol.">
        <title>Reveromycin A biosynthesis uses RevG and RevJ for stereospecific spiroacetal formation.</title>
        <authorList>
            <person name="Takahashi S."/>
            <person name="Toyoda A."/>
            <person name="Sekiyama Y."/>
            <person name="Takagi H."/>
            <person name="Nogawa T."/>
            <person name="Uramoto M."/>
            <person name="Suzuki R."/>
            <person name="Koshino H."/>
            <person name="Kumano T."/>
            <person name="Panthee S."/>
            <person name="Dairi T."/>
            <person name="Ishikawa J."/>
            <person name="Ikeda H."/>
            <person name="Sakaki Y."/>
            <person name="Osada H."/>
        </authorList>
    </citation>
    <scope>NUCLEOTIDE SEQUENCE [LARGE SCALE GENOMIC DNA]</scope>
    <source>
        <strain evidence="1 2">SN-593</strain>
    </source>
</reference>
<reference evidence="1 2" key="4">
    <citation type="journal article" date="2020" name="Sci. Rep.">
        <title>beta-carboline chemical signals induce reveromycin production through a LuxR family regulator in Streptomyces sp. SN-593.</title>
        <authorList>
            <person name="Panthee S."/>
            <person name="Kito N."/>
            <person name="Hayashi T."/>
            <person name="Shimizu T."/>
            <person name="Ishikawa J."/>
            <person name="Hamamoto H."/>
            <person name="Osada H."/>
            <person name="Takahashi S."/>
        </authorList>
    </citation>
    <scope>NUCLEOTIDE SEQUENCE [LARGE SCALE GENOMIC DNA]</scope>
    <source>
        <strain evidence="1 2">SN-593</strain>
    </source>
</reference>
<sequence>MFVSADRRRSSSPFVRPYAVTRGRTAARTDFALEALVGTTAHAWESGVRLFPEQQAICRLCMNLTSVAEISALMNIPLGVTRVLVGDLAEGGFVIVQQPGHANGRPDVTLLERVLTGLRGL</sequence>
<accession>A0A7U3VQ63</accession>
<dbReference type="EMBL" id="AP018365">
    <property type="protein sequence ID" value="BBA99507.1"/>
    <property type="molecule type" value="Genomic_DNA"/>
</dbReference>
<gene>
    <name evidence="1" type="ORF">RVR_6161</name>
</gene>
<name>A0A7U3VQ63_9ACTN</name>
<dbReference type="InterPro" id="IPR007995">
    <property type="entry name" value="DUF742"/>
</dbReference>
<dbReference type="KEGG" id="arev:RVR_6161"/>
<protein>
    <recommendedName>
        <fullName evidence="3">DUF742 domain-containing protein</fullName>
    </recommendedName>
</protein>
<keyword evidence="2" id="KW-1185">Reference proteome</keyword>
<evidence type="ECO:0000313" key="2">
    <source>
        <dbReference type="Proteomes" id="UP000595703"/>
    </source>
</evidence>
<dbReference type="AlphaFoldDB" id="A0A7U3VQ63"/>
<dbReference type="Proteomes" id="UP000595703">
    <property type="component" value="Chromosome"/>
</dbReference>
<organism evidence="1 2">
    <name type="scientific">Actinacidiphila reveromycinica</name>
    <dbReference type="NCBI Taxonomy" id="659352"/>
    <lineage>
        <taxon>Bacteria</taxon>
        <taxon>Bacillati</taxon>
        <taxon>Actinomycetota</taxon>
        <taxon>Actinomycetes</taxon>
        <taxon>Kitasatosporales</taxon>
        <taxon>Streptomycetaceae</taxon>
        <taxon>Actinacidiphila</taxon>
    </lineage>
</organism>
<evidence type="ECO:0000313" key="1">
    <source>
        <dbReference type="EMBL" id="BBA99507.1"/>
    </source>
</evidence>
<reference evidence="1 2" key="2">
    <citation type="journal article" date="2011" name="J. Antibiot.">
        <title>Furaquinocins I and J: novel polyketide isoprenoid hybrid compounds from Streptomyces reveromyceticus SN-593.</title>
        <authorList>
            <person name="Panthee S."/>
            <person name="Takahashi S."/>
            <person name="Takagi H."/>
            <person name="Nogawa T."/>
            <person name="Oowada E."/>
            <person name="Uramoto M."/>
            <person name="Osada H."/>
        </authorList>
    </citation>
    <scope>NUCLEOTIDE SEQUENCE [LARGE SCALE GENOMIC DNA]</scope>
    <source>
        <strain evidence="1 2">SN-593</strain>
    </source>
</reference>
<evidence type="ECO:0008006" key="3">
    <source>
        <dbReference type="Google" id="ProtNLM"/>
    </source>
</evidence>
<reference evidence="1 2" key="1">
    <citation type="journal article" date="2010" name="J. Bacteriol.">
        <title>Biochemical characterization of a novel indole prenyltransferase from Streptomyces sp. SN-593.</title>
        <authorList>
            <person name="Takahashi S."/>
            <person name="Takagi H."/>
            <person name="Toyoda A."/>
            <person name="Uramoto M."/>
            <person name="Nogawa T."/>
            <person name="Ueki M."/>
            <person name="Sakaki Y."/>
            <person name="Osada H."/>
        </authorList>
    </citation>
    <scope>NUCLEOTIDE SEQUENCE [LARGE SCALE GENOMIC DNA]</scope>
    <source>
        <strain evidence="1 2">SN-593</strain>
    </source>
</reference>
<dbReference type="PANTHER" id="PTHR36221">
    <property type="entry name" value="DUF742 DOMAIN-CONTAINING PROTEIN"/>
    <property type="match status" value="1"/>
</dbReference>